<dbReference type="Pfam" id="PF13845">
    <property type="entry name" value="Septum_form"/>
    <property type="match status" value="1"/>
</dbReference>
<protein>
    <recommendedName>
        <fullName evidence="1">Septum formation-related domain-containing protein</fullName>
    </recommendedName>
</protein>
<accession>A0AAD1EN41</accession>
<gene>
    <name evidence="2" type="ORF">C7V51_10770</name>
</gene>
<evidence type="ECO:0000313" key="2">
    <source>
        <dbReference type="EMBL" id="AZZ56310.1"/>
    </source>
</evidence>
<name>A0AAD1EN41_9MICO</name>
<dbReference type="RefSeq" id="WP_104265485.1">
    <property type="nucleotide sequence ID" value="NZ_CP028130.1"/>
</dbReference>
<dbReference type="KEGG" id="ria:C7V51_10770"/>
<dbReference type="Proteomes" id="UP000283946">
    <property type="component" value="Chromosome"/>
</dbReference>
<evidence type="ECO:0000259" key="1">
    <source>
        <dbReference type="Pfam" id="PF13845"/>
    </source>
</evidence>
<reference evidence="2 3" key="1">
    <citation type="submission" date="2018-03" db="EMBL/GenBank/DDBJ databases">
        <title>Bacteriophage NCPPB3778 and a type I-E CRISPR drive the evolution of the US Biological Select Agent, Rathayibacter toxicus.</title>
        <authorList>
            <person name="Davis E.W.II."/>
            <person name="Tabima J.F."/>
            <person name="Weisberg A.J."/>
            <person name="Dantas Lopes L."/>
            <person name="Wiseman M.S."/>
            <person name="Wiseman M.S."/>
            <person name="Pupko T."/>
            <person name="Belcher M.S."/>
            <person name="Sechler A.J."/>
            <person name="Tancos M.A."/>
            <person name="Schroeder B.K."/>
            <person name="Murray T.D."/>
            <person name="Luster D.G."/>
            <person name="Schneider W.L."/>
            <person name="Rogers E."/>
            <person name="Andreote F.D."/>
            <person name="Grunwald N.J."/>
            <person name="Putnam M.L."/>
            <person name="Chang J.H."/>
        </authorList>
    </citation>
    <scope>NUCLEOTIDE SEQUENCE [LARGE SCALE GENOMIC DNA]</scope>
    <source>
        <strain evidence="2 3">NCCPB 2253</strain>
    </source>
</reference>
<proteinExistence type="predicted"/>
<feature type="domain" description="Septum formation-related" evidence="1">
    <location>
        <begin position="53"/>
        <end position="149"/>
    </location>
</feature>
<sequence length="167" mass="17868">MHRRQSALVLAGAALTLGLTGCSGINAMMGGETRDEESGQIIKGGTTEVFQLRVGDCLNGELNETATEVTDVPTVPCTEPHVYEVFQNLTMADAGSYPGEAVATKQAQTDCVTAFESFTGTDYLDSPYDFSYYYPTQESWRSGDRTINCLISNPDGPSTGTLARTAT</sequence>
<dbReference type="EMBL" id="CP028130">
    <property type="protein sequence ID" value="AZZ56310.1"/>
    <property type="molecule type" value="Genomic_DNA"/>
</dbReference>
<dbReference type="InterPro" id="IPR026004">
    <property type="entry name" value="Septum_form"/>
</dbReference>
<organism evidence="2 3">
    <name type="scientific">Rathayibacter iranicus</name>
    <dbReference type="NCBI Taxonomy" id="59737"/>
    <lineage>
        <taxon>Bacteria</taxon>
        <taxon>Bacillati</taxon>
        <taxon>Actinomycetota</taxon>
        <taxon>Actinomycetes</taxon>
        <taxon>Micrococcales</taxon>
        <taxon>Microbacteriaceae</taxon>
        <taxon>Rathayibacter</taxon>
    </lineage>
</organism>
<dbReference type="AlphaFoldDB" id="A0AAD1EN41"/>
<evidence type="ECO:0000313" key="3">
    <source>
        <dbReference type="Proteomes" id="UP000283946"/>
    </source>
</evidence>
<dbReference type="PROSITE" id="PS51257">
    <property type="entry name" value="PROKAR_LIPOPROTEIN"/>
    <property type="match status" value="1"/>
</dbReference>